<dbReference type="PATRIC" id="fig|87541.4.peg.194"/>
<accession>A0A133Y4B4</accession>
<reference evidence="3 4" key="1">
    <citation type="submission" date="2016-01" db="EMBL/GenBank/DDBJ databases">
        <authorList>
            <person name="Oliw E.H."/>
        </authorList>
    </citation>
    <scope>NUCLEOTIDE SEQUENCE [LARGE SCALE GENOMIC DNA]</scope>
    <source>
        <strain evidence="3 4">KA00635</strain>
    </source>
</reference>
<dbReference type="AlphaFoldDB" id="A0A133Y4B4"/>
<dbReference type="NCBIfam" id="TIGR00200">
    <property type="entry name" value="cinA_nterm"/>
    <property type="match status" value="1"/>
</dbReference>
<evidence type="ECO:0000313" key="4">
    <source>
        <dbReference type="Proteomes" id="UP000070422"/>
    </source>
</evidence>
<dbReference type="NCBIfam" id="TIGR00199">
    <property type="entry name" value="PncC_domain"/>
    <property type="match status" value="1"/>
</dbReference>
<evidence type="ECO:0000259" key="2">
    <source>
        <dbReference type="SMART" id="SM00852"/>
    </source>
</evidence>
<dbReference type="Gene3D" id="3.40.980.10">
    <property type="entry name" value="MoaB/Mog-like domain"/>
    <property type="match status" value="1"/>
</dbReference>
<dbReference type="InterPro" id="IPR041424">
    <property type="entry name" value="CinA_KH"/>
</dbReference>
<gene>
    <name evidence="1" type="primary">cinA</name>
    <name evidence="3" type="ORF">HMPREF3187_00194</name>
</gene>
<dbReference type="InterPro" id="IPR008135">
    <property type="entry name" value="Competence-induced_CinA"/>
</dbReference>
<dbReference type="SMART" id="SM00852">
    <property type="entry name" value="MoCF_biosynth"/>
    <property type="match status" value="1"/>
</dbReference>
<dbReference type="Pfam" id="PF00994">
    <property type="entry name" value="MoCF_biosynth"/>
    <property type="match status" value="1"/>
</dbReference>
<dbReference type="Proteomes" id="UP000070422">
    <property type="component" value="Unassembled WGS sequence"/>
</dbReference>
<dbReference type="EMBL" id="LSCQ01000013">
    <property type="protein sequence ID" value="KXB38033.1"/>
    <property type="molecule type" value="Genomic_DNA"/>
</dbReference>
<dbReference type="SUPFAM" id="SSF53218">
    <property type="entry name" value="Molybdenum cofactor biosynthesis proteins"/>
    <property type="match status" value="1"/>
</dbReference>
<name>A0A133Y4B4_9LACT</name>
<dbReference type="PANTHER" id="PTHR13939">
    <property type="entry name" value="NICOTINAMIDE-NUCLEOTIDE AMIDOHYDROLASE PNCC"/>
    <property type="match status" value="1"/>
</dbReference>
<dbReference type="Pfam" id="PF02464">
    <property type="entry name" value="CinA"/>
    <property type="match status" value="1"/>
</dbReference>
<dbReference type="InterPro" id="IPR001453">
    <property type="entry name" value="MoaB/Mog_dom"/>
</dbReference>
<evidence type="ECO:0000256" key="1">
    <source>
        <dbReference type="HAMAP-Rule" id="MF_00226"/>
    </source>
</evidence>
<dbReference type="Gene3D" id="3.90.950.20">
    <property type="entry name" value="CinA-like"/>
    <property type="match status" value="1"/>
</dbReference>
<comment type="caution">
    <text evidence="3">The sequence shown here is derived from an EMBL/GenBank/DDBJ whole genome shotgun (WGS) entry which is preliminary data.</text>
</comment>
<dbReference type="OrthoDB" id="9801454at2"/>
<dbReference type="InterPro" id="IPR008136">
    <property type="entry name" value="CinA_C"/>
</dbReference>
<sequence>MKAEIIAVGTELLMGKVVNTNAPFLARELNALGVDHYFETVVGDNPNRIQEVTRLAEQRSDWIIFSGGIGPTQDDLTKQTLAAYLGEELVYDSTYLKRIEAHYQKRHIALTDKGKQMAYTFKRGVTLGNPKGQACGSAIKKKGHTYIFLPGFPHELEAMWRESVVPYLNPSQEEVMTSRYLNFYGIFESALADKLDDLIVHQENPTLAIYSAEGIVTVRLTAKGECLEANAGILEDMTRQILDRLAPYYFGEGYGLTPVKALLDDLMAKHQTLSFAESLTGGMAGERIVNYSGASRVFQGSLVAYTAEAKQRVIGVEAKTIESVGMVSEQCALEMAEKTRQRYQSDLTISFTGVAGPDEMEGHPAGTVFCGFAFKDRPTHIESYHLSGDRQTIRQRCLFQACFDVWKMRSQQSSQ</sequence>
<dbReference type="CDD" id="cd00885">
    <property type="entry name" value="cinA"/>
    <property type="match status" value="1"/>
</dbReference>
<organism evidence="3 4">
    <name type="scientific">Aerococcus christensenii</name>
    <dbReference type="NCBI Taxonomy" id="87541"/>
    <lineage>
        <taxon>Bacteria</taxon>
        <taxon>Bacillati</taxon>
        <taxon>Bacillota</taxon>
        <taxon>Bacilli</taxon>
        <taxon>Lactobacillales</taxon>
        <taxon>Aerococcaceae</taxon>
        <taxon>Aerococcus</taxon>
    </lineage>
</organism>
<dbReference type="InterPro" id="IPR036653">
    <property type="entry name" value="CinA-like_C"/>
</dbReference>
<protein>
    <recommendedName>
        <fullName evidence="1">Putative competence-damage inducible protein</fullName>
    </recommendedName>
</protein>
<dbReference type="InterPro" id="IPR036425">
    <property type="entry name" value="MoaB/Mog-like_dom_sf"/>
</dbReference>
<comment type="similarity">
    <text evidence="1">Belongs to the CinA family.</text>
</comment>
<dbReference type="Gene3D" id="3.30.70.2860">
    <property type="match status" value="1"/>
</dbReference>
<dbReference type="InterPro" id="IPR050101">
    <property type="entry name" value="CinA"/>
</dbReference>
<dbReference type="HAMAP" id="MF_00226_B">
    <property type="entry name" value="CinA_B"/>
    <property type="match status" value="1"/>
</dbReference>
<feature type="domain" description="MoaB/Mog" evidence="2">
    <location>
        <begin position="4"/>
        <end position="171"/>
    </location>
</feature>
<dbReference type="NCBIfam" id="NF001813">
    <property type="entry name" value="PRK00549.1"/>
    <property type="match status" value="1"/>
</dbReference>
<dbReference type="RefSeq" id="WP_060936366.1">
    <property type="nucleotide sequence ID" value="NZ_JASOZP010000010.1"/>
</dbReference>
<dbReference type="Pfam" id="PF18146">
    <property type="entry name" value="CinA_KH"/>
    <property type="match status" value="1"/>
</dbReference>
<evidence type="ECO:0000313" key="3">
    <source>
        <dbReference type="EMBL" id="KXB38033.1"/>
    </source>
</evidence>
<dbReference type="SUPFAM" id="SSF142433">
    <property type="entry name" value="CinA-like"/>
    <property type="match status" value="1"/>
</dbReference>
<dbReference type="STRING" id="87541.AWM71_05555"/>
<dbReference type="PANTHER" id="PTHR13939:SF0">
    <property type="entry name" value="NMN AMIDOHYDROLASE-LIKE PROTEIN YFAY"/>
    <property type="match status" value="1"/>
</dbReference>
<dbReference type="PIRSF" id="PIRSF006728">
    <property type="entry name" value="CinA"/>
    <property type="match status" value="1"/>
</dbReference>
<proteinExistence type="inferred from homology"/>